<dbReference type="AlphaFoldDB" id="A0A8X7ZFW4"/>
<accession>A0A8X7ZFW4</accession>
<dbReference type="EMBL" id="JAAWWB010000013">
    <property type="protein sequence ID" value="KAG6768601.1"/>
    <property type="molecule type" value="Genomic_DNA"/>
</dbReference>
<evidence type="ECO:0000313" key="3">
    <source>
        <dbReference type="Proteomes" id="UP000886885"/>
    </source>
</evidence>
<evidence type="ECO:0000313" key="2">
    <source>
        <dbReference type="EMBL" id="KAG6768601.1"/>
    </source>
</evidence>
<evidence type="ECO:0000256" key="1">
    <source>
        <dbReference type="SAM" id="MobiDB-lite"/>
    </source>
</evidence>
<keyword evidence="3" id="KW-1185">Reference proteome</keyword>
<reference evidence="2" key="1">
    <citation type="journal article" date="2020" name="bioRxiv">
        <title>Hybrid origin of Populus tomentosa Carr. identified through genome sequencing and phylogenomic analysis.</title>
        <authorList>
            <person name="An X."/>
            <person name="Gao K."/>
            <person name="Chen Z."/>
            <person name="Li J."/>
            <person name="Yang X."/>
            <person name="Yang X."/>
            <person name="Zhou J."/>
            <person name="Guo T."/>
            <person name="Zhao T."/>
            <person name="Huang S."/>
            <person name="Miao D."/>
            <person name="Khan W.U."/>
            <person name="Rao P."/>
            <person name="Ye M."/>
            <person name="Lei B."/>
            <person name="Liao W."/>
            <person name="Wang J."/>
            <person name="Ji L."/>
            <person name="Li Y."/>
            <person name="Guo B."/>
            <person name="Mustafa N.S."/>
            <person name="Li S."/>
            <person name="Yun Q."/>
            <person name="Keller S.R."/>
            <person name="Mao J."/>
            <person name="Zhang R."/>
            <person name="Strauss S.H."/>
        </authorList>
    </citation>
    <scope>NUCLEOTIDE SEQUENCE</scope>
    <source>
        <strain evidence="2">GM15</strain>
        <tissue evidence="2">Leaf</tissue>
    </source>
</reference>
<protein>
    <submittedName>
        <fullName evidence="2">Uncharacterized protein</fullName>
    </submittedName>
</protein>
<dbReference type="Proteomes" id="UP000886885">
    <property type="component" value="Chromosome 7A"/>
</dbReference>
<feature type="region of interest" description="Disordered" evidence="1">
    <location>
        <begin position="47"/>
        <end position="68"/>
    </location>
</feature>
<comment type="caution">
    <text evidence="2">The sequence shown here is derived from an EMBL/GenBank/DDBJ whole genome shotgun (WGS) entry which is preliminary data.</text>
</comment>
<name>A0A8X7ZFW4_POPTO</name>
<proteinExistence type="predicted"/>
<gene>
    <name evidence="2" type="ORF">POTOM_027523</name>
</gene>
<organism evidence="2 3">
    <name type="scientific">Populus tomentosa</name>
    <name type="common">Chinese white poplar</name>
    <dbReference type="NCBI Taxonomy" id="118781"/>
    <lineage>
        <taxon>Eukaryota</taxon>
        <taxon>Viridiplantae</taxon>
        <taxon>Streptophyta</taxon>
        <taxon>Embryophyta</taxon>
        <taxon>Tracheophyta</taxon>
        <taxon>Spermatophyta</taxon>
        <taxon>Magnoliopsida</taxon>
        <taxon>eudicotyledons</taxon>
        <taxon>Gunneridae</taxon>
        <taxon>Pentapetalae</taxon>
        <taxon>rosids</taxon>
        <taxon>fabids</taxon>
        <taxon>Malpighiales</taxon>
        <taxon>Salicaceae</taxon>
        <taxon>Saliceae</taxon>
        <taxon>Populus</taxon>
    </lineage>
</organism>
<sequence length="123" mass="12691">MLGSGGRVGLGSEGCVVGKVGKVGCGSAGIEGIGGNVGLGKFATEGKGGNCRRRRAASPPGKEKAMRRAKTKQLKIAILVLNLRPANKQTKKSGGERKGIGAKKVELLARLAMWAVAVLVQRR</sequence>